<evidence type="ECO:0000256" key="2">
    <source>
        <dbReference type="ARBA" id="ARBA00023295"/>
    </source>
</evidence>
<comment type="caution">
    <text evidence="4">The sequence shown here is derived from an EMBL/GenBank/DDBJ whole genome shotgun (WGS) entry which is preliminary data.</text>
</comment>
<evidence type="ECO:0000313" key="5">
    <source>
        <dbReference type="Proteomes" id="UP000245845"/>
    </source>
</evidence>
<dbReference type="InterPro" id="IPR001910">
    <property type="entry name" value="Inosine/uridine_hydrolase_dom"/>
</dbReference>
<dbReference type="RefSeq" id="WP_109729490.1">
    <property type="nucleotide sequence ID" value="NZ_BAAACK010000007.1"/>
</dbReference>
<name>A0A2Y9B8M8_9FIRM</name>
<keyword evidence="1 4" id="KW-0378">Hydrolase</keyword>
<dbReference type="OrthoDB" id="2530052at2"/>
<dbReference type="SUPFAM" id="SSF53590">
    <property type="entry name" value="Nucleoside hydrolase"/>
    <property type="match status" value="1"/>
</dbReference>
<gene>
    <name evidence="4" type="ORF">A8806_101414</name>
</gene>
<dbReference type="AlphaFoldDB" id="A0A2Y9B8M8"/>
<dbReference type="GO" id="GO:0005829">
    <property type="term" value="C:cytosol"/>
    <property type="evidence" value="ECO:0007669"/>
    <property type="project" value="TreeGrafter"/>
</dbReference>
<evidence type="ECO:0000313" key="4">
    <source>
        <dbReference type="EMBL" id="PWJ32126.1"/>
    </source>
</evidence>
<keyword evidence="2" id="KW-0326">Glycosidase</keyword>
<protein>
    <submittedName>
        <fullName evidence="4">Inosine-uridine nucleoside N-ribohydrolase</fullName>
    </submittedName>
</protein>
<dbReference type="PANTHER" id="PTHR12304:SF4">
    <property type="entry name" value="URIDINE NUCLEOSIDASE"/>
    <property type="match status" value="1"/>
</dbReference>
<dbReference type="InterPro" id="IPR036452">
    <property type="entry name" value="Ribo_hydro-like"/>
</dbReference>
<organism evidence="4 5">
    <name type="scientific">Faecalicatena orotica</name>
    <dbReference type="NCBI Taxonomy" id="1544"/>
    <lineage>
        <taxon>Bacteria</taxon>
        <taxon>Bacillati</taxon>
        <taxon>Bacillota</taxon>
        <taxon>Clostridia</taxon>
        <taxon>Lachnospirales</taxon>
        <taxon>Lachnospiraceae</taxon>
        <taxon>Faecalicatena</taxon>
    </lineage>
</organism>
<proteinExistence type="predicted"/>
<dbReference type="EMBL" id="QGDL01000001">
    <property type="protein sequence ID" value="PWJ32126.1"/>
    <property type="molecule type" value="Genomic_DNA"/>
</dbReference>
<dbReference type="Gene3D" id="3.90.245.10">
    <property type="entry name" value="Ribonucleoside hydrolase-like"/>
    <property type="match status" value="1"/>
</dbReference>
<keyword evidence="5" id="KW-1185">Reference proteome</keyword>
<dbReference type="GO" id="GO:0008477">
    <property type="term" value="F:purine nucleosidase activity"/>
    <property type="evidence" value="ECO:0007669"/>
    <property type="project" value="TreeGrafter"/>
</dbReference>
<dbReference type="GO" id="GO:0006152">
    <property type="term" value="P:purine nucleoside catabolic process"/>
    <property type="evidence" value="ECO:0007669"/>
    <property type="project" value="TreeGrafter"/>
</dbReference>
<evidence type="ECO:0000259" key="3">
    <source>
        <dbReference type="Pfam" id="PF01156"/>
    </source>
</evidence>
<dbReference type="PANTHER" id="PTHR12304">
    <property type="entry name" value="INOSINE-URIDINE PREFERRING NUCLEOSIDE HYDROLASE"/>
    <property type="match status" value="1"/>
</dbReference>
<reference evidence="4 5" key="1">
    <citation type="submission" date="2018-05" db="EMBL/GenBank/DDBJ databases">
        <title>The Hungate 1000. A catalogue of reference genomes from the rumen microbiome.</title>
        <authorList>
            <person name="Kelly W."/>
        </authorList>
    </citation>
    <scope>NUCLEOTIDE SEQUENCE [LARGE SCALE GENOMIC DNA]</scope>
    <source>
        <strain evidence="4 5">NLAE-zl-C242</strain>
    </source>
</reference>
<accession>A0A2Y9B8M8</accession>
<evidence type="ECO:0000256" key="1">
    <source>
        <dbReference type="ARBA" id="ARBA00022801"/>
    </source>
</evidence>
<sequence>MVNEELKKEWEEFAGLSEGGVFQSERNIRILKRLEKPGEIVDAVLDTDTYNEIDDQYALAYMLKSEESVRVKAIYAAPFTNCKSDGPKDGMEKSYEEIRHVLELMGREDMYGSVYKGSEDYLQDEHTPVVSDAARDLAKRAMNYSEEHPLYVVAIAAITNVASAILMNPEIINRIVLVWLGGNAHDWPNNREYNLYQDIAGARVVFGCGVPLVQLPCMGVVSAFTVSGPELETHLRGKNPLCDYLADFTEQEAVSCGAGKTWSRPIWDVTAVGWLIGKDLMNDRIEYAPVPEYDNRYSVRKDGHFYKYVYYINRDNLLEDLVEKLTR</sequence>
<dbReference type="Pfam" id="PF01156">
    <property type="entry name" value="IU_nuc_hydro"/>
    <property type="match status" value="1"/>
</dbReference>
<feature type="domain" description="Inosine/uridine-preferring nucleoside hydrolase" evidence="3">
    <location>
        <begin position="44"/>
        <end position="283"/>
    </location>
</feature>
<dbReference type="Proteomes" id="UP000245845">
    <property type="component" value="Unassembled WGS sequence"/>
</dbReference>
<dbReference type="InterPro" id="IPR023186">
    <property type="entry name" value="IUNH"/>
</dbReference>